<proteinExistence type="predicted"/>
<keyword evidence="1" id="KW-1185">Reference proteome</keyword>
<accession>A0A915HRE5</accession>
<dbReference type="AlphaFoldDB" id="A0A915HRE5"/>
<evidence type="ECO:0000313" key="2">
    <source>
        <dbReference type="WBParaSite" id="nRc.2.0.1.t04498-RA"/>
    </source>
</evidence>
<sequence length="148" mass="17374">MEYILFRLDARYELASNAQLYLRDKHGYAVVCSFMWKKEVNYEIRCETIDGSVIWYLGELTHIAADQLFTIEELNEELCNFEHCFRIKIENSPNIFSCLYTDEQLENQPLFDLCDPANRHREEASFLLKTTPTPPSIILEQLLKSVEA</sequence>
<reference evidence="2" key="1">
    <citation type="submission" date="2022-11" db="UniProtKB">
        <authorList>
            <consortium name="WormBaseParasite"/>
        </authorList>
    </citation>
    <scope>IDENTIFICATION</scope>
</reference>
<protein>
    <submittedName>
        <fullName evidence="2">DUF1830 domain-containing protein</fullName>
    </submittedName>
</protein>
<evidence type="ECO:0000313" key="1">
    <source>
        <dbReference type="Proteomes" id="UP000887565"/>
    </source>
</evidence>
<name>A0A915HRE5_ROMCU</name>
<dbReference type="WBParaSite" id="nRc.2.0.1.t04498-RA">
    <property type="protein sequence ID" value="nRc.2.0.1.t04498-RA"/>
    <property type="gene ID" value="nRc.2.0.1.g04498"/>
</dbReference>
<dbReference type="Proteomes" id="UP000887565">
    <property type="component" value="Unplaced"/>
</dbReference>
<organism evidence="1 2">
    <name type="scientific">Romanomermis culicivorax</name>
    <name type="common">Nematode worm</name>
    <dbReference type="NCBI Taxonomy" id="13658"/>
    <lineage>
        <taxon>Eukaryota</taxon>
        <taxon>Metazoa</taxon>
        <taxon>Ecdysozoa</taxon>
        <taxon>Nematoda</taxon>
        <taxon>Enoplea</taxon>
        <taxon>Dorylaimia</taxon>
        <taxon>Mermithida</taxon>
        <taxon>Mermithoidea</taxon>
        <taxon>Mermithidae</taxon>
        <taxon>Romanomermis</taxon>
    </lineage>
</organism>